<dbReference type="EMBL" id="CAJVPU010025268">
    <property type="protein sequence ID" value="CAG8695672.1"/>
    <property type="molecule type" value="Genomic_DNA"/>
</dbReference>
<accession>A0ACA9P7H3</accession>
<proteinExistence type="predicted"/>
<protein>
    <submittedName>
        <fullName evidence="1">1636_t:CDS:1</fullName>
    </submittedName>
</protein>
<feature type="non-terminal residue" evidence="1">
    <location>
        <position position="1"/>
    </location>
</feature>
<evidence type="ECO:0000313" key="2">
    <source>
        <dbReference type="Proteomes" id="UP000789702"/>
    </source>
</evidence>
<dbReference type="Proteomes" id="UP000789702">
    <property type="component" value="Unassembled WGS sequence"/>
</dbReference>
<evidence type="ECO:0000313" key="1">
    <source>
        <dbReference type="EMBL" id="CAG8695672.1"/>
    </source>
</evidence>
<comment type="caution">
    <text evidence="1">The sequence shown here is derived from an EMBL/GenBank/DDBJ whole genome shotgun (WGS) entry which is preliminary data.</text>
</comment>
<sequence>SIFAVMDHIDINYTEANIEKPNLYEGKKFSNWIICNSFLDKWSKSRGFKIIKDRIFKDSDIVWRRSYICEHEKKYKSKFKQKTFTKKILCPWHLNVSYPSNDGEITINIIVNKHNHELSIESIQFQQNKIFNQDILDDIKFMTKHCNM</sequence>
<name>A0ACA9P7H3_9GLOM</name>
<keyword evidence="2" id="KW-1185">Reference proteome</keyword>
<gene>
    <name evidence="1" type="ORF">DHETER_LOCUS11489</name>
</gene>
<reference evidence="1" key="1">
    <citation type="submission" date="2021-06" db="EMBL/GenBank/DDBJ databases">
        <authorList>
            <person name="Kallberg Y."/>
            <person name="Tangrot J."/>
            <person name="Rosling A."/>
        </authorList>
    </citation>
    <scope>NUCLEOTIDE SEQUENCE</scope>
    <source>
        <strain evidence="1">IL203A</strain>
    </source>
</reference>
<organism evidence="1 2">
    <name type="scientific">Dentiscutata heterogama</name>
    <dbReference type="NCBI Taxonomy" id="1316150"/>
    <lineage>
        <taxon>Eukaryota</taxon>
        <taxon>Fungi</taxon>
        <taxon>Fungi incertae sedis</taxon>
        <taxon>Mucoromycota</taxon>
        <taxon>Glomeromycotina</taxon>
        <taxon>Glomeromycetes</taxon>
        <taxon>Diversisporales</taxon>
        <taxon>Gigasporaceae</taxon>
        <taxon>Dentiscutata</taxon>
    </lineage>
</organism>
<feature type="non-terminal residue" evidence="1">
    <location>
        <position position="148"/>
    </location>
</feature>